<evidence type="ECO:0000313" key="3">
    <source>
        <dbReference type="Proteomes" id="UP001317259"/>
    </source>
</evidence>
<keyword evidence="1" id="KW-1133">Transmembrane helix</keyword>
<protein>
    <submittedName>
        <fullName evidence="2">Uncharacterized protein</fullName>
    </submittedName>
</protein>
<evidence type="ECO:0000256" key="1">
    <source>
        <dbReference type="SAM" id="Phobius"/>
    </source>
</evidence>
<dbReference type="Proteomes" id="UP001317259">
    <property type="component" value="Unassembled WGS sequence"/>
</dbReference>
<feature type="transmembrane region" description="Helical" evidence="1">
    <location>
        <begin position="77"/>
        <end position="99"/>
    </location>
</feature>
<keyword evidence="1" id="KW-0812">Transmembrane</keyword>
<comment type="caution">
    <text evidence="2">The sequence shown here is derived from an EMBL/GenBank/DDBJ whole genome shotgun (WGS) entry which is preliminary data.</text>
</comment>
<sequence>MDDNTHDEERREREAAAAQAAEWERQAAAQAAWWTRRMSGYGEELLRQNNLMYSGLIAIGIVLVQPFLTSGAASLDLSAKICVIAFSLAIPLLAALIVLNRHEAYRRRAARSVVVRVARESSLGLGFVGVVAGLWHIMVLAGVAVLVGGVLGLVVYSAGFARVEEEDDQAAKGAAPAPKP</sequence>
<name>A0ABT0G4N9_9ACTN</name>
<organism evidence="2 3">
    <name type="scientific">Actinomadura luzonensis</name>
    <dbReference type="NCBI Taxonomy" id="2805427"/>
    <lineage>
        <taxon>Bacteria</taxon>
        <taxon>Bacillati</taxon>
        <taxon>Actinomycetota</taxon>
        <taxon>Actinomycetes</taxon>
        <taxon>Streptosporangiales</taxon>
        <taxon>Thermomonosporaceae</taxon>
        <taxon>Actinomadura</taxon>
    </lineage>
</organism>
<keyword evidence="3" id="KW-1185">Reference proteome</keyword>
<proteinExistence type="predicted"/>
<gene>
    <name evidence="2" type="ORF">MF672_038145</name>
</gene>
<reference evidence="2 3" key="1">
    <citation type="submission" date="2022-04" db="EMBL/GenBank/DDBJ databases">
        <title>Genome draft of Actinomadura sp. ATCC 31491.</title>
        <authorList>
            <person name="Shi X."/>
            <person name="Du Y."/>
        </authorList>
    </citation>
    <scope>NUCLEOTIDE SEQUENCE [LARGE SCALE GENOMIC DNA]</scope>
    <source>
        <strain evidence="2 3">ATCC 31491</strain>
    </source>
</reference>
<evidence type="ECO:0000313" key="2">
    <source>
        <dbReference type="EMBL" id="MCK2219575.1"/>
    </source>
</evidence>
<keyword evidence="1" id="KW-0472">Membrane</keyword>
<dbReference type="EMBL" id="JAKRKC020000002">
    <property type="protein sequence ID" value="MCK2219575.1"/>
    <property type="molecule type" value="Genomic_DNA"/>
</dbReference>
<feature type="transmembrane region" description="Helical" evidence="1">
    <location>
        <begin position="125"/>
        <end position="158"/>
    </location>
</feature>
<dbReference type="RefSeq" id="WP_242382211.1">
    <property type="nucleotide sequence ID" value="NZ_JAKRKC020000002.1"/>
</dbReference>
<feature type="transmembrane region" description="Helical" evidence="1">
    <location>
        <begin position="51"/>
        <end position="71"/>
    </location>
</feature>
<accession>A0ABT0G4N9</accession>